<feature type="transmembrane region" description="Helical" evidence="1">
    <location>
        <begin position="201"/>
        <end position="223"/>
    </location>
</feature>
<dbReference type="InterPro" id="IPR050879">
    <property type="entry name" value="Acyltransferase_3"/>
</dbReference>
<dbReference type="GO" id="GO:0016020">
    <property type="term" value="C:membrane"/>
    <property type="evidence" value="ECO:0007669"/>
    <property type="project" value="TreeGrafter"/>
</dbReference>
<feature type="transmembrane region" description="Helical" evidence="1">
    <location>
        <begin position="162"/>
        <end position="181"/>
    </location>
</feature>
<feature type="transmembrane region" description="Helical" evidence="1">
    <location>
        <begin position="264"/>
        <end position="288"/>
    </location>
</feature>
<feature type="transmembrane region" description="Helical" evidence="1">
    <location>
        <begin position="128"/>
        <end position="150"/>
    </location>
</feature>
<dbReference type="PANTHER" id="PTHR23028:SF131">
    <property type="entry name" value="BLR2367 PROTEIN"/>
    <property type="match status" value="1"/>
</dbReference>
<feature type="transmembrane region" description="Helical" evidence="1">
    <location>
        <begin position="235"/>
        <end position="258"/>
    </location>
</feature>
<proteinExistence type="predicted"/>
<dbReference type="InterPro" id="IPR002656">
    <property type="entry name" value="Acyl_transf_3_dom"/>
</dbReference>
<gene>
    <name evidence="3" type="primary">oatA_2</name>
    <name evidence="3" type="ORF">BV056_01691</name>
</gene>
<comment type="caution">
    <text evidence="3">The sequence shown here is derived from an EMBL/GenBank/DDBJ whole genome shotgun (WGS) entry which is preliminary data.</text>
</comment>
<keyword evidence="3" id="KW-0012">Acyltransferase</keyword>
<dbReference type="PANTHER" id="PTHR23028">
    <property type="entry name" value="ACETYLTRANSFERASE"/>
    <property type="match status" value="1"/>
</dbReference>
<dbReference type="AlphaFoldDB" id="A0AB37B6S4"/>
<protein>
    <submittedName>
        <fullName evidence="3">O-acetyltransferase OatA</fullName>
        <ecNumber evidence="3">2.3.1.-</ecNumber>
    </submittedName>
</protein>
<accession>A0AB37B6S4</accession>
<feature type="transmembrane region" description="Helical" evidence="1">
    <location>
        <begin position="335"/>
        <end position="355"/>
    </location>
</feature>
<feature type="transmembrane region" description="Helical" evidence="1">
    <location>
        <begin position="50"/>
        <end position="69"/>
    </location>
</feature>
<keyword evidence="1" id="KW-1133">Transmembrane helix</keyword>
<sequence>MNTLVTTSKKFYSLQYIRGFAALAVLFYHLRASLNGVYSQISLGDLLFSQGYLGVDFFFVLSGFIICFSTEKENYGWGSFIIRRFFRIYPLLVICITTYYLVMRNYDLHYYFISVLGFNFNYQAPAPYFGYNVLPSAWSISYEIVFYFVFSIAMAINHKHRVYITIFLIFLLYLSSSYYFNHDFYLYFREEDNNSIGEHNVLYIFTSSMFFEFVYGMLIYLFYKYSKGFIGKLNIVNIYPIKVAFILCGIYLFFFISSNDKNNFYWLLETGLFSGGIIASLFIILCVLYEVLFKISRSSLLIYLGEISYSLYISHMVFTDFIYHKFYIVKQNGVATFFMVTILCILLAMILHHTIEKPMISYSKKLVLRMKN</sequence>
<name>A0AB37B6S4_HAEIF</name>
<dbReference type="Pfam" id="PF01757">
    <property type="entry name" value="Acyl_transf_3"/>
    <property type="match status" value="1"/>
</dbReference>
<feature type="transmembrane region" description="Helical" evidence="1">
    <location>
        <begin position="12"/>
        <end position="30"/>
    </location>
</feature>
<keyword evidence="3" id="KW-0808">Transferase</keyword>
<evidence type="ECO:0000313" key="3">
    <source>
        <dbReference type="EMBL" id="PRJ26093.1"/>
    </source>
</evidence>
<evidence type="ECO:0000259" key="2">
    <source>
        <dbReference type="Pfam" id="PF01757"/>
    </source>
</evidence>
<feature type="transmembrane region" description="Helical" evidence="1">
    <location>
        <begin position="300"/>
        <end position="323"/>
    </location>
</feature>
<organism evidence="3">
    <name type="scientific">Haemophilus influenzae</name>
    <dbReference type="NCBI Taxonomy" id="727"/>
    <lineage>
        <taxon>Bacteria</taxon>
        <taxon>Pseudomonadati</taxon>
        <taxon>Pseudomonadota</taxon>
        <taxon>Gammaproteobacteria</taxon>
        <taxon>Pasteurellales</taxon>
        <taxon>Pasteurellaceae</taxon>
        <taxon>Haemophilus</taxon>
    </lineage>
</organism>
<dbReference type="GO" id="GO:0016747">
    <property type="term" value="F:acyltransferase activity, transferring groups other than amino-acyl groups"/>
    <property type="evidence" value="ECO:0007669"/>
    <property type="project" value="InterPro"/>
</dbReference>
<dbReference type="GO" id="GO:0000271">
    <property type="term" value="P:polysaccharide biosynthetic process"/>
    <property type="evidence" value="ECO:0007669"/>
    <property type="project" value="TreeGrafter"/>
</dbReference>
<keyword evidence="1" id="KW-0812">Transmembrane</keyword>
<dbReference type="EC" id="2.3.1.-" evidence="3"/>
<feature type="transmembrane region" description="Helical" evidence="1">
    <location>
        <begin position="81"/>
        <end position="102"/>
    </location>
</feature>
<keyword evidence="1" id="KW-0472">Membrane</keyword>
<reference evidence="3" key="1">
    <citation type="submission" date="2017-04" db="EMBL/GenBank/DDBJ databases">
        <title>Haemophilus influenzae in COPD genome sequencing project.</title>
        <authorList>
            <person name="Murphy T.F."/>
            <person name="Kong Y."/>
            <person name="Nadendla S."/>
            <person name="Tettelin H."/>
            <person name="Pettigrew M."/>
        </authorList>
    </citation>
    <scope>NUCLEOTIDE SEQUENCE [LARGE SCALE GENOMIC DNA]</scope>
    <source>
        <strain evidence="3">39P1H1</strain>
    </source>
</reference>
<feature type="domain" description="Acyltransferase 3" evidence="2">
    <location>
        <begin position="12"/>
        <end position="352"/>
    </location>
</feature>
<dbReference type="EMBL" id="NEBD01000011">
    <property type="protein sequence ID" value="PRJ26093.1"/>
    <property type="molecule type" value="Genomic_DNA"/>
</dbReference>
<dbReference type="RefSeq" id="WP_105887909.1">
    <property type="nucleotide sequence ID" value="NZ_CP135820.1"/>
</dbReference>
<evidence type="ECO:0000256" key="1">
    <source>
        <dbReference type="SAM" id="Phobius"/>
    </source>
</evidence>